<keyword evidence="2" id="KW-0540">Nuclease</keyword>
<proteinExistence type="predicted"/>
<protein>
    <submittedName>
        <fullName evidence="2">HNH endonuclease</fullName>
    </submittedName>
</protein>
<dbReference type="KEGG" id="nur:ATY38_13105"/>
<reference evidence="3" key="1">
    <citation type="submission" date="2016-10" db="EMBL/GenBank/DDBJ databases">
        <authorList>
            <person name="Varghese N."/>
            <person name="Submissions S."/>
        </authorList>
    </citation>
    <scope>NUCLEOTIDE SEQUENCE [LARGE SCALE GENOMIC DNA]</scope>
    <source>
        <strain evidence="3">Nm10</strain>
    </source>
</reference>
<gene>
    <name evidence="2" type="ORF">SAMN05216406_1588</name>
</gene>
<accession>A0A1H2HPU0</accession>
<dbReference type="Proteomes" id="UP000182882">
    <property type="component" value="Unassembled WGS sequence"/>
</dbReference>
<organism evidence="2 3">
    <name type="scientific">Nitrosomonas ureae</name>
    <dbReference type="NCBI Taxonomy" id="44577"/>
    <lineage>
        <taxon>Bacteria</taxon>
        <taxon>Pseudomonadati</taxon>
        <taxon>Pseudomonadota</taxon>
        <taxon>Betaproteobacteria</taxon>
        <taxon>Nitrosomonadales</taxon>
        <taxon>Nitrosomonadaceae</taxon>
        <taxon>Nitrosomonas</taxon>
    </lineage>
</organism>
<sequence>MNPLCPYCRKHKANSKEHIFLKFFGGVTYIRACATCNNKFGSEFEGVISKQLTPLIVSLMISGMPFPTNLKWRGAFIHPDNGLSFDLSDKLKFTLSHVKVTKDDQGRVIHYQASNLETIKLLKKQQLSKKLIPKEFVIKESTERIKAPTLISNYSLDENFFRFILKMCVSFCRYMQIDEFVIEDSLLLYLLKEKDNYHEVRRDLNYYPVFDDLVPPLSHVIYVEASPKQGRAYAIVRLFGGLFQFSTTLFQNYSGAPFSGIGIFNPIDYSEDFKIIEPLDIQQPSQRLFRFIAIYFERNILKRTDKQVYELFGEKRVKFYTSDYREILSQICICCDGSYYHSYTPGYLIIINLNIPLITISNIFHY</sequence>
<evidence type="ECO:0000313" key="3">
    <source>
        <dbReference type="Proteomes" id="UP000182882"/>
    </source>
</evidence>
<dbReference type="InterPro" id="IPR029471">
    <property type="entry name" value="HNH_5"/>
</dbReference>
<keyword evidence="2" id="KW-0378">Hydrolase</keyword>
<dbReference type="EMBL" id="FNLN01000058">
    <property type="protein sequence ID" value="SDU33832.1"/>
    <property type="molecule type" value="Genomic_DNA"/>
</dbReference>
<name>A0A1H2HPU0_9PROT</name>
<dbReference type="Pfam" id="PF14279">
    <property type="entry name" value="HNH_5"/>
    <property type="match status" value="1"/>
</dbReference>
<dbReference type="GO" id="GO:0004519">
    <property type="term" value="F:endonuclease activity"/>
    <property type="evidence" value="ECO:0007669"/>
    <property type="project" value="UniProtKB-KW"/>
</dbReference>
<dbReference type="AlphaFoldDB" id="A0A1H2HPU0"/>
<keyword evidence="2" id="KW-0255">Endonuclease</keyword>
<feature type="domain" description="HNH endonuclease 5" evidence="1">
    <location>
        <begin position="5"/>
        <end position="52"/>
    </location>
</feature>
<evidence type="ECO:0000259" key="1">
    <source>
        <dbReference type="Pfam" id="PF14279"/>
    </source>
</evidence>
<dbReference type="RefSeq" id="WP_062559692.1">
    <property type="nucleotide sequence ID" value="NZ_CP013341.1"/>
</dbReference>
<evidence type="ECO:0000313" key="2">
    <source>
        <dbReference type="EMBL" id="SDU33832.1"/>
    </source>
</evidence>
<keyword evidence="3" id="KW-1185">Reference proteome</keyword>